<evidence type="ECO:0000256" key="2">
    <source>
        <dbReference type="ARBA" id="ARBA00004496"/>
    </source>
</evidence>
<organism evidence="15 16">
    <name type="scientific">[Myrmecia] bisecta</name>
    <dbReference type="NCBI Taxonomy" id="41462"/>
    <lineage>
        <taxon>Eukaryota</taxon>
        <taxon>Viridiplantae</taxon>
        <taxon>Chlorophyta</taxon>
        <taxon>core chlorophytes</taxon>
        <taxon>Trebouxiophyceae</taxon>
        <taxon>Trebouxiales</taxon>
        <taxon>Trebouxiaceae</taxon>
        <taxon>Myrmecia</taxon>
    </lineage>
</organism>
<sequence>MHPNVLKVLVPQHTIAARVAELGREIAQDYAVRQPLLVGTLSGAFIFMADLARCIDPVPDGLAVDFLRASSYGGTATVTSGEVKLGMQLKTPLNGRHVLLVEDIVDTGTTAKRLVEELRGQGAASVEVVALLNKSPRRTVDMDLRYCGFECPDEFVIGYGLDYNEMYRSLPYVGVLKPECYQ</sequence>
<evidence type="ECO:0000256" key="3">
    <source>
        <dbReference type="ARBA" id="ARBA00004669"/>
    </source>
</evidence>
<evidence type="ECO:0000256" key="12">
    <source>
        <dbReference type="ARBA" id="ARBA00022842"/>
    </source>
</evidence>
<dbReference type="AlphaFoldDB" id="A0AAW1R6H8"/>
<dbReference type="InterPro" id="IPR050408">
    <property type="entry name" value="HGPRT"/>
</dbReference>
<comment type="similarity">
    <text evidence="4 13">Belongs to the purine/pyrimidine phosphoribosyltransferase family.</text>
</comment>
<evidence type="ECO:0000256" key="7">
    <source>
        <dbReference type="ARBA" id="ARBA00022676"/>
    </source>
</evidence>
<comment type="catalytic activity">
    <reaction evidence="13">
        <text>IMP + diphosphate = hypoxanthine + 5-phospho-alpha-D-ribose 1-diphosphate</text>
        <dbReference type="Rhea" id="RHEA:17973"/>
        <dbReference type="ChEBI" id="CHEBI:17368"/>
        <dbReference type="ChEBI" id="CHEBI:33019"/>
        <dbReference type="ChEBI" id="CHEBI:58017"/>
        <dbReference type="ChEBI" id="CHEBI:58053"/>
        <dbReference type="EC" id="2.4.2.8"/>
    </reaction>
</comment>
<dbReference type="GO" id="GO:0046100">
    <property type="term" value="P:hypoxanthine metabolic process"/>
    <property type="evidence" value="ECO:0007669"/>
    <property type="project" value="TreeGrafter"/>
</dbReference>
<evidence type="ECO:0000256" key="8">
    <source>
        <dbReference type="ARBA" id="ARBA00022679"/>
    </source>
</evidence>
<dbReference type="SUPFAM" id="SSF53271">
    <property type="entry name" value="PRTase-like"/>
    <property type="match status" value="1"/>
</dbReference>
<reference evidence="15 16" key="1">
    <citation type="journal article" date="2024" name="Nat. Commun.">
        <title>Phylogenomics reveals the evolutionary origins of lichenization in chlorophyte algae.</title>
        <authorList>
            <person name="Puginier C."/>
            <person name="Libourel C."/>
            <person name="Otte J."/>
            <person name="Skaloud P."/>
            <person name="Haon M."/>
            <person name="Grisel S."/>
            <person name="Petersen M."/>
            <person name="Berrin J.G."/>
            <person name="Delaux P.M."/>
            <person name="Dal Grande F."/>
            <person name="Keller J."/>
        </authorList>
    </citation>
    <scope>NUCLEOTIDE SEQUENCE [LARGE SCALE GENOMIC DNA]</scope>
    <source>
        <strain evidence="15 16">SAG 2043</strain>
    </source>
</reference>
<evidence type="ECO:0000313" key="16">
    <source>
        <dbReference type="Proteomes" id="UP001489004"/>
    </source>
</evidence>
<comment type="subcellular location">
    <subcellularLocation>
        <location evidence="2 13">Cytoplasm</location>
    </subcellularLocation>
</comment>
<dbReference type="Pfam" id="PF00156">
    <property type="entry name" value="Pribosyltran"/>
    <property type="match status" value="1"/>
</dbReference>
<keyword evidence="8 13" id="KW-0808">Transferase</keyword>
<dbReference type="GO" id="GO:0000166">
    <property type="term" value="F:nucleotide binding"/>
    <property type="evidence" value="ECO:0007669"/>
    <property type="project" value="UniProtKB-KW"/>
</dbReference>
<gene>
    <name evidence="15" type="ORF">WJX72_005309</name>
</gene>
<dbReference type="InterPro" id="IPR005904">
    <property type="entry name" value="Hxn_phspho_trans"/>
</dbReference>
<dbReference type="GO" id="GO:0006166">
    <property type="term" value="P:purine ribonucleoside salvage"/>
    <property type="evidence" value="ECO:0007669"/>
    <property type="project" value="UniProtKB-KW"/>
</dbReference>
<evidence type="ECO:0000256" key="1">
    <source>
        <dbReference type="ARBA" id="ARBA00001946"/>
    </source>
</evidence>
<dbReference type="GO" id="GO:0005829">
    <property type="term" value="C:cytosol"/>
    <property type="evidence" value="ECO:0007669"/>
    <property type="project" value="TreeGrafter"/>
</dbReference>
<proteinExistence type="inferred from homology"/>
<dbReference type="EMBL" id="JALJOR010000001">
    <property type="protein sequence ID" value="KAK9829349.1"/>
    <property type="molecule type" value="Genomic_DNA"/>
</dbReference>
<keyword evidence="9 13" id="KW-0479">Metal-binding</keyword>
<evidence type="ECO:0000256" key="5">
    <source>
        <dbReference type="ARBA" id="ARBA00011895"/>
    </source>
</evidence>
<comment type="cofactor">
    <cofactor evidence="1 13">
        <name>Mg(2+)</name>
        <dbReference type="ChEBI" id="CHEBI:18420"/>
    </cofactor>
</comment>
<dbReference type="PANTHER" id="PTHR43340">
    <property type="entry name" value="HYPOXANTHINE-GUANINE PHOSPHORIBOSYLTRANSFERASE"/>
    <property type="match status" value="1"/>
</dbReference>
<feature type="domain" description="Phosphoribosyltransferase" evidence="14">
    <location>
        <begin position="12"/>
        <end position="163"/>
    </location>
</feature>
<evidence type="ECO:0000256" key="9">
    <source>
        <dbReference type="ARBA" id="ARBA00022723"/>
    </source>
</evidence>
<name>A0AAW1R6H8_9CHLO</name>
<dbReference type="GO" id="GO:0006178">
    <property type="term" value="P:guanine salvage"/>
    <property type="evidence" value="ECO:0007669"/>
    <property type="project" value="TreeGrafter"/>
</dbReference>
<dbReference type="InterPro" id="IPR029057">
    <property type="entry name" value="PRTase-like"/>
</dbReference>
<keyword evidence="7 13" id="KW-0328">Glycosyltransferase</keyword>
<dbReference type="GO" id="GO:0004422">
    <property type="term" value="F:hypoxanthine phosphoribosyltransferase activity"/>
    <property type="evidence" value="ECO:0007669"/>
    <property type="project" value="InterPro"/>
</dbReference>
<protein>
    <recommendedName>
        <fullName evidence="5 13">Hypoxanthine phosphoribosyltransferase</fullName>
        <ecNumber evidence="5 13">2.4.2.8</ecNumber>
    </recommendedName>
</protein>
<evidence type="ECO:0000256" key="13">
    <source>
        <dbReference type="RuleBase" id="RU364099"/>
    </source>
</evidence>
<evidence type="ECO:0000256" key="4">
    <source>
        <dbReference type="ARBA" id="ARBA00008391"/>
    </source>
</evidence>
<keyword evidence="6 13" id="KW-0963">Cytoplasm</keyword>
<dbReference type="GO" id="GO:0000287">
    <property type="term" value="F:magnesium ion binding"/>
    <property type="evidence" value="ECO:0007669"/>
    <property type="project" value="TreeGrafter"/>
</dbReference>
<evidence type="ECO:0000256" key="11">
    <source>
        <dbReference type="ARBA" id="ARBA00022741"/>
    </source>
</evidence>
<dbReference type="GO" id="GO:0032264">
    <property type="term" value="P:IMP salvage"/>
    <property type="evidence" value="ECO:0007669"/>
    <property type="project" value="TreeGrafter"/>
</dbReference>
<keyword evidence="11 13" id="KW-0547">Nucleotide-binding</keyword>
<keyword evidence="12 13" id="KW-0460">Magnesium</keyword>
<evidence type="ECO:0000259" key="14">
    <source>
        <dbReference type="Pfam" id="PF00156"/>
    </source>
</evidence>
<comment type="caution">
    <text evidence="15">The sequence shown here is derived from an EMBL/GenBank/DDBJ whole genome shotgun (WGS) entry which is preliminary data.</text>
</comment>
<dbReference type="Proteomes" id="UP001489004">
    <property type="component" value="Unassembled WGS sequence"/>
</dbReference>
<keyword evidence="10 13" id="KW-0660">Purine salvage</keyword>
<dbReference type="EC" id="2.4.2.8" evidence="5 13"/>
<dbReference type="InterPro" id="IPR000836">
    <property type="entry name" value="PRTase_dom"/>
</dbReference>
<dbReference type="Gene3D" id="3.40.50.2020">
    <property type="match status" value="1"/>
</dbReference>
<evidence type="ECO:0000256" key="10">
    <source>
        <dbReference type="ARBA" id="ARBA00022726"/>
    </source>
</evidence>
<dbReference type="FunFam" id="3.40.50.2020:FF:000006">
    <property type="entry name" value="Hypoxanthine phosphoribosyltransferase"/>
    <property type="match status" value="1"/>
</dbReference>
<evidence type="ECO:0000313" key="15">
    <source>
        <dbReference type="EMBL" id="KAK9829349.1"/>
    </source>
</evidence>
<comment type="pathway">
    <text evidence="3 13">Purine metabolism; IMP biosynthesis via salvage pathway; IMP from hypoxanthine: step 1/1.</text>
</comment>
<evidence type="ECO:0000256" key="6">
    <source>
        <dbReference type="ARBA" id="ARBA00022490"/>
    </source>
</evidence>
<accession>A0AAW1R6H8</accession>
<dbReference type="PANTHER" id="PTHR43340:SF1">
    <property type="entry name" value="HYPOXANTHINE PHOSPHORIBOSYLTRANSFERASE"/>
    <property type="match status" value="1"/>
</dbReference>
<dbReference type="CDD" id="cd06223">
    <property type="entry name" value="PRTases_typeI"/>
    <property type="match status" value="1"/>
</dbReference>
<dbReference type="GO" id="GO:0032263">
    <property type="term" value="P:GMP salvage"/>
    <property type="evidence" value="ECO:0007669"/>
    <property type="project" value="TreeGrafter"/>
</dbReference>
<keyword evidence="16" id="KW-1185">Reference proteome</keyword>
<dbReference type="NCBIfam" id="TIGR01203">
    <property type="entry name" value="HGPRTase"/>
    <property type="match status" value="1"/>
</dbReference>